<dbReference type="Proteomes" id="UP000030321">
    <property type="component" value="Unassembled WGS sequence"/>
</dbReference>
<evidence type="ECO:0000313" key="2">
    <source>
        <dbReference type="Proteomes" id="UP000030321"/>
    </source>
</evidence>
<dbReference type="SUPFAM" id="SSF50494">
    <property type="entry name" value="Trypsin-like serine proteases"/>
    <property type="match status" value="1"/>
</dbReference>
<dbReference type="Gene3D" id="2.40.10.120">
    <property type="match status" value="1"/>
</dbReference>
<dbReference type="GO" id="GO:0004252">
    <property type="term" value="F:serine-type endopeptidase activity"/>
    <property type="evidence" value="ECO:0007669"/>
    <property type="project" value="InterPro"/>
</dbReference>
<dbReference type="PANTHER" id="PTHR22939:SF129">
    <property type="entry name" value="SERINE PROTEASE HTRA2, MITOCHONDRIAL"/>
    <property type="match status" value="1"/>
</dbReference>
<dbReference type="InterPro" id="IPR009003">
    <property type="entry name" value="Peptidase_S1_PA"/>
</dbReference>
<dbReference type="Gene3D" id="2.60.120.380">
    <property type="match status" value="1"/>
</dbReference>
<keyword evidence="1" id="KW-0645">Protease</keyword>
<dbReference type="AlphaFoldDB" id="A0A0A1VNZ0"/>
<proteinExistence type="predicted"/>
<evidence type="ECO:0000313" key="1">
    <source>
        <dbReference type="EMBL" id="GAL91422.1"/>
    </source>
</evidence>
<comment type="caution">
    <text evidence="1">The sequence shown here is derived from an EMBL/GenBank/DDBJ whole genome shotgun (WGS) entry which is preliminary data.</text>
</comment>
<protein>
    <submittedName>
        <fullName evidence="1">Probable serine protease</fullName>
    </submittedName>
</protein>
<organism evidence="1 2">
    <name type="scientific">Microcystis aeruginosa NIES-44</name>
    <dbReference type="NCBI Taxonomy" id="449439"/>
    <lineage>
        <taxon>Bacteria</taxon>
        <taxon>Bacillati</taxon>
        <taxon>Cyanobacteriota</taxon>
        <taxon>Cyanophyceae</taxon>
        <taxon>Oscillatoriophycideae</taxon>
        <taxon>Chroococcales</taxon>
        <taxon>Microcystaceae</taxon>
        <taxon>Microcystis</taxon>
    </lineage>
</organism>
<keyword evidence="1" id="KW-0378">Hydrolase</keyword>
<dbReference type="InterPro" id="IPR001940">
    <property type="entry name" value="Peptidase_S1C"/>
</dbReference>
<gene>
    <name evidence="1" type="ORF">N44_00791</name>
</gene>
<dbReference type="Pfam" id="PF13365">
    <property type="entry name" value="Trypsin_2"/>
    <property type="match status" value="1"/>
</dbReference>
<dbReference type="EMBL" id="BBPA01000002">
    <property type="protein sequence ID" value="GAL91422.1"/>
    <property type="molecule type" value="Genomic_DNA"/>
</dbReference>
<name>A0A0A1VNZ0_MICAE</name>
<reference evidence="2" key="1">
    <citation type="journal article" date="2015" name="Genome">
        <title>Whole Genome Sequence of the Non-Microcystin-Producing Microcystis aeruginosa Strain NIES-44.</title>
        <authorList>
            <person name="Okano K."/>
            <person name="Miyata N."/>
            <person name="Ozaki Y."/>
        </authorList>
    </citation>
    <scope>NUCLEOTIDE SEQUENCE [LARGE SCALE GENOMIC DNA]</scope>
    <source>
        <strain evidence="2">NIES-44</strain>
    </source>
</reference>
<dbReference type="PRINTS" id="PR00834">
    <property type="entry name" value="PROTEASES2C"/>
</dbReference>
<dbReference type="GO" id="GO:0006508">
    <property type="term" value="P:proteolysis"/>
    <property type="evidence" value="ECO:0007669"/>
    <property type="project" value="UniProtKB-KW"/>
</dbReference>
<dbReference type="RefSeq" id="WP_045356368.1">
    <property type="nucleotide sequence ID" value="NZ_BBPA01000002.1"/>
</dbReference>
<sequence>MKPITFTLSVLLATTGLLVQPGGFLMENIPPILAQEQTASRVYQKASPAVVTVKNGSGHGSGFLVSPDGIIITNAHVVADGPRVVTVKFSNGQQASADVIGFAKNGVDLAVLRIYNRQNLPYLPLARPNSAKVGESVFAIGTPLNEDYQNTLTQGIISRLDPEKGIVQHNANINKGNSGGPLLNSRGEVVGVNVAGDIGSYVYDGAGNPIGLTQSGINFAVSLDRLQAFLTAVKTGDVSTVSTLGQDDRIQLLALPLNGQTVQGNLTKDQNEQYYGFEGRAGQKIVLDMNSNEIAPYLVLYRVFQSSEGTKYPQVARSDQRVDRAPGDFNARLVTELPADGVYILVATSREGGESGRYTLNAAANP</sequence>
<accession>A0A0A1VNZ0</accession>
<dbReference type="PANTHER" id="PTHR22939">
    <property type="entry name" value="SERINE PROTEASE FAMILY S1C HTRA-RELATED"/>
    <property type="match status" value="1"/>
</dbReference>